<dbReference type="GO" id="GO:0055080">
    <property type="term" value="P:monoatomic cation homeostasis"/>
    <property type="evidence" value="ECO:0007669"/>
    <property type="project" value="TreeGrafter"/>
</dbReference>
<accession>A0A813ZND7</accession>
<feature type="domain" description="Protein UNC80 C-terminal" evidence="5">
    <location>
        <begin position="2360"/>
        <end position="2943"/>
    </location>
</feature>
<evidence type="ECO:0000259" key="5">
    <source>
        <dbReference type="Pfam" id="PF20262"/>
    </source>
</evidence>
<evidence type="ECO:0000256" key="2">
    <source>
        <dbReference type="SAM" id="MobiDB-lite"/>
    </source>
</evidence>
<name>A0A813ZND7_9BILA</name>
<dbReference type="InterPro" id="IPR045852">
    <property type="entry name" value="UNC80_central"/>
</dbReference>
<evidence type="ECO:0000259" key="3">
    <source>
        <dbReference type="Pfam" id="PF15778"/>
    </source>
</evidence>
<evidence type="ECO:0000259" key="4">
    <source>
        <dbReference type="Pfam" id="PF19424"/>
    </source>
</evidence>
<dbReference type="EMBL" id="CAJNOL010000168">
    <property type="protein sequence ID" value="CAF0902848.1"/>
    <property type="molecule type" value="Genomic_DNA"/>
</dbReference>
<dbReference type="Pfam" id="PF20262">
    <property type="entry name" value="UNC80_C"/>
    <property type="match status" value="2"/>
</dbReference>
<dbReference type="PANTHER" id="PTHR31781">
    <property type="entry name" value="UNC80"/>
    <property type="match status" value="1"/>
</dbReference>
<dbReference type="GO" id="GO:0034703">
    <property type="term" value="C:cation channel complex"/>
    <property type="evidence" value="ECO:0007669"/>
    <property type="project" value="TreeGrafter"/>
</dbReference>
<dbReference type="InterPro" id="IPR046460">
    <property type="entry name" value="UNC80_C"/>
</dbReference>
<feature type="domain" description="Cation channel complex component UNC80 N-terminal" evidence="3">
    <location>
        <begin position="38"/>
        <end position="122"/>
    </location>
</feature>
<evidence type="ECO:0000313" key="7">
    <source>
        <dbReference type="Proteomes" id="UP000663870"/>
    </source>
</evidence>
<dbReference type="GO" id="GO:0030424">
    <property type="term" value="C:axon"/>
    <property type="evidence" value="ECO:0007669"/>
    <property type="project" value="TreeGrafter"/>
</dbReference>
<evidence type="ECO:0000313" key="6">
    <source>
        <dbReference type="EMBL" id="CAF0902848.1"/>
    </source>
</evidence>
<feature type="region of interest" description="Disordered" evidence="2">
    <location>
        <begin position="3249"/>
        <end position="3272"/>
    </location>
</feature>
<dbReference type="Pfam" id="PF15778">
    <property type="entry name" value="UNC80_N"/>
    <property type="match status" value="2"/>
</dbReference>
<feature type="coiled-coil region" evidence="1">
    <location>
        <begin position="2922"/>
        <end position="2949"/>
    </location>
</feature>
<feature type="domain" description="Cation channel complex component UNC80 N-terminal" evidence="3">
    <location>
        <begin position="181"/>
        <end position="282"/>
    </location>
</feature>
<dbReference type="Proteomes" id="UP000663870">
    <property type="component" value="Unassembled WGS sequence"/>
</dbReference>
<dbReference type="PANTHER" id="PTHR31781:SF1">
    <property type="entry name" value="PROTEIN UNC-80 HOMOLOG"/>
    <property type="match status" value="1"/>
</dbReference>
<dbReference type="GO" id="GO:0005261">
    <property type="term" value="F:monoatomic cation channel activity"/>
    <property type="evidence" value="ECO:0007669"/>
    <property type="project" value="TreeGrafter"/>
</dbReference>
<dbReference type="Pfam" id="PF19424">
    <property type="entry name" value="UNC80"/>
    <property type="match status" value="1"/>
</dbReference>
<keyword evidence="7" id="KW-1185">Reference proteome</keyword>
<evidence type="ECO:0000256" key="1">
    <source>
        <dbReference type="SAM" id="Coils"/>
    </source>
</evidence>
<organism evidence="6 7">
    <name type="scientific">Rotaria sordida</name>
    <dbReference type="NCBI Taxonomy" id="392033"/>
    <lineage>
        <taxon>Eukaryota</taxon>
        <taxon>Metazoa</taxon>
        <taxon>Spiralia</taxon>
        <taxon>Gnathifera</taxon>
        <taxon>Rotifera</taxon>
        <taxon>Eurotatoria</taxon>
        <taxon>Bdelloidea</taxon>
        <taxon>Philodinida</taxon>
        <taxon>Philodinidae</taxon>
        <taxon>Rotaria</taxon>
    </lineage>
</organism>
<gene>
    <name evidence="6" type="ORF">JXQ802_LOCUS9240</name>
</gene>
<dbReference type="InterPro" id="IPR031542">
    <property type="entry name" value="UNC80_N"/>
</dbReference>
<keyword evidence="1" id="KW-0175">Coiled coil</keyword>
<proteinExistence type="predicted"/>
<comment type="caution">
    <text evidence="6">The sequence shown here is derived from an EMBL/GenBank/DDBJ whole genome shotgun (WGS) entry which is preliminary data.</text>
</comment>
<sequence>MPKRSLQTTVLDGNFENISTCHHDTIRKSSSSSDSEDTIPVSIQIFLWRQSNPFLKQKFGNLTEASAIIFDQVLVQNILHGLSPSLTDAISSIPRWLLVKAAFPHVIHACSSVIQHNLCSIQQQQQHQQQSFSPTRSSLLVASSPSHSSIFSNQLQVPPNHQLSISLHPTIHSTEYQLNQSYLSNRLSLITNQLLNSTEIRLFHTLHYLILHSNETTDQLLSLNIIQLFIYLFIPYIHTYIHNNEKQFLSNSELSQGMHLIWQPLFEYHQPNIHLFNAFIKPMILKNNQQEQKFSIDNNNQHRRLSTLIQSSIQRSLSEKQYSSNLTKQLLINPPIKYHKTRNTSCFQSEIKIEEKQKLNISSILTDSNPTTATTTYNSITDLFVDEITNNNRQKRAPLANMTSICSMSDLSRLTSTPQSPVANMSKTISGMPTSISTPSIPLHFLSSQQLPNILHNCSTDIGSSSKAHTSEFLLLATYFDIGIIRTLFSPSWLTDGYLWCLEYLHKRMINISDEILSNALTTGILPIHILRFNSLSMPQINTLNKYNYYKYLENNYFNEQITHNIIEQQCMTTTISNSIKQSTKLLNIPFQYFSEKFSFNKKDNQKYNNNFYKKISKIRYIDEDAIEHLDLASTDRLNSFHVSSSSSSSQSSRFHLTDPSLLLFKTSISNNTDTIHQSINSDNSIRKISPTITITNLNTMKTYSISDSEINYKFLEEIEEVDGSNGYINRNGTINFGIILAGIHAVICKENDLKVCELVMNILDVLFGLTVISSAEDEINKKQLSFNENNHMTTTDERTNGHIEEWLKQIHAIEDEKFQLALDIILRILKRLGCSNCQTGSRNFVMDQLRGKARLLLNKLRLLHQHRFEKYFLNFVVNADLVQILDILHALCGYCVESNIGLAHYAPYIPIKPDIPSRQTYSNNFGNTHLGIGSKCIDGFILNIIFKPLVIRLNKMEEYLLTSENIILYSECRAFLIYIKENHGGIFRSAVFSSLIDPEKKLRILRQKIKDKFIQQNDSRIKIFLHRDSSDDINESIDQQLHIQSTKEEQSPIHSKLKSTQLLSGSLTGDDDHSSYEHQEENLYVDLTLVRMGLLRLNCLLESCPPGSLPDPQFLDSLLFLDAPIISKAAFLIECAYYVRCCSLGQWPIWMRKNIITFRPHDTSTGRINGSINLKLNKIYQAAAARMFYIWGDALSSQLESILDLEEQQQQQNSTTNLWNKDEIFEDYYNEAIVNPSGRDCPYSLKLIVCLLLYEITSFLRETYETLPKLSTLRTEEVNYRQQRTTNSQNIIDTSSIIIDKHLSDRPRKDSVVSQTSNRSTLSLSSEQQSFILLNIVVSPSMLSKTIINMNPSTHERHISFATKKEYDSNESYHTTVIINDDNSGGVLDRCSTSVSSATNKRKSIAVCTMKSKLHRRSSTKLTKLPMRMKDTGKTTHRSSYRARRRSHISNISNDTDFHQNNIEYSTMEPTNEYPTCADDEYDLEKFDNIINTQPLPWIKVVIRIFNNVNLTCDHQIKCLSNCYEKQTKSCKNLLNALLNMYQLSSLSSHSSSSSSSSIQTNLKSNNTIPNKTRQFSTCLFGKQTTNLHMKKEINTHFNSISTYLKKQVGSLMQIPLMILCKSSVLLDDKHYSQILPLSWELLLDRNEELSSCAATIVILTAARANHLVEKLIHTEMENSSALIRYNAILKFQILWRFRHQFWIRLEDGAHSMMKILPPSIEFVLPSPTLGVANLQTVDPPWMPYVKTLVQQVALNQEEVRAVVTTSKTRKKHQQELIHSALMTEEISKRVARENFSMSIVSMLQAASFEPLLHQSRDDEEEAHIDDDRMVDTSIQLCQAQGTFPSIFGAAIFHLVEMLEDEEIIENGATISDAARKVLWTCLLDEPTLLIRFFFEKISHKERRIKSFQCLHRLMIYFTDIPPQFAHAIFNYVLGLLLNMVRSPLDGSQELIVNGLTLLWQIIPYLHGLVLKDLKQILRKEQAEMLILVSGNIPSTKKVIIHGPDVSQIPTQAIISEDTQFSNVLQEALEFFGISNLKRDQYYLIDIKTKQIHISDTYVRDFYFFRRNIHPQLSLVYMDIKQSKRELEQMSIFLKTTELSKVLFARYLLENTPFNQIHNCITFFHDELIKSPLFPRKPLESDFNLYTKIHNKELFHLDMLHKYNWTKLIACIFFNMDGKTSTTSDITLFLSVINGSFILHCEDLVMLRFCLATYINIVKHFRHIFATNGYLLIMPTFLHVYSNIQSNPMLKKAIEYCCRQFYILHRIPFILQMLGSISQLFNFDQSINITDTNKIQSIYLFRLLIALEQTNIDIMNDDYFILELVKNNSLITNRTINIPIGNMSVVAALGQGIMIPPTIIKSLDFCYADDDTIFTFLNCLDVCVTVVAYAPDSIRSLQMLNIIHILLPKYLEYIKDYTNKNDIQKNGRDEIKIIEKLSITIKTLISTTEWLTRTFIEPKCDTSLDGIYKYSRGSYRSASIAIDDDSVNRFIDDRTKSKTQDTDQLKQVSEFRWPRDIFLSIISIFIYFSSQRLNELIKLFHDSTIRMPELLDAKSHIRLADIVHTLLKLASFDPIITCCHGLQNYFQKLLPYTNWSDEQLRSALNHLLRRIDRMFIKICKKQMTKHCFDWEATAGILNGIYLTIDRHPYIAYFPNLKALISGCIALILNENQVDSNHSIPRLNTLIFPKEFSYSVIKLVGRYLLAINHQPNLEALTTNNSWSSVNPSLTLNYLLHFLLPLLLWMSSEQKNVQKIHSNDISYIITILLNSVKSNLKLATTMGTQNLSLGHLNNTGKQYLTSGETILPNINFTHKSMKQLKYLSRTASLLGLKIFIISFSKQIKYEWQRIIRAIKLMCNKQSNISSNLLLFIDFIVSYKTPIYVILRPFLLHYIHSITSENDCDYEIIRNIQQKLMFDKIVPLKSMSEILNELIQELNQLKAELTDESRASDVYDTRPTSTEKIRLDSETHQQMKDSDGITTRMNTMQDGRLNNSLTTNTFNYQQQQQQLCDNSLNLSSKKRPEKIRPNEALNILETYYARYRIRCGGDHVSQNCTEHLTVNCLSSMTNETTTFMSADTSRLRSPSNSHSPMSLLRAVTVTGNRSPTTIDHSFQYYNPMKESFSDKFSIDKEITPQLRTFRGWKRNLAHLDKSRSTKSSGQLSTSKVSTMKYDSTKEMNPIFRPIRQVNEQHFIPVINERSSNSLHVHASHNQTILNSFFDDNINPGDDQASNSCIPLTETVLRQSESDKNALVSRLSNTSPMNVDDEDESQL</sequence>
<protein>
    <submittedName>
        <fullName evidence="6">Uncharacterized protein</fullName>
    </submittedName>
</protein>
<feature type="domain" description="Protein UNC80 central region" evidence="4">
    <location>
        <begin position="1085"/>
        <end position="1823"/>
    </location>
</feature>
<feature type="domain" description="Protein UNC80 C-terminal" evidence="5">
    <location>
        <begin position="1834"/>
        <end position="2329"/>
    </location>
</feature>
<reference evidence="6" key="1">
    <citation type="submission" date="2021-02" db="EMBL/GenBank/DDBJ databases">
        <authorList>
            <person name="Nowell W R."/>
        </authorList>
    </citation>
    <scope>NUCLEOTIDE SEQUENCE</scope>
</reference>